<reference evidence="6" key="1">
    <citation type="submission" date="2011-11" db="EMBL/GenBank/DDBJ databases">
        <title>Complete sequence of Desulfosporosinus orientis DSM 765.</title>
        <authorList>
            <person name="Lucas S."/>
            <person name="Han J."/>
            <person name="Lapidus A."/>
            <person name="Cheng J.-F."/>
            <person name="Goodwin L."/>
            <person name="Pitluck S."/>
            <person name="Peters L."/>
            <person name="Ovchinnikova G."/>
            <person name="Teshima H."/>
            <person name="Detter J.C."/>
            <person name="Han C."/>
            <person name="Tapia R."/>
            <person name="Land M."/>
            <person name="Hauser L."/>
            <person name="Kyrpides N."/>
            <person name="Ivanova N."/>
            <person name="Pagani I."/>
            <person name="Pester M."/>
            <person name="Spring S."/>
            <person name="Ollivier B."/>
            <person name="Rattei T."/>
            <person name="Klenk H.-P."/>
            <person name="Wagner M."/>
            <person name="Loy A."/>
            <person name="Woyke T."/>
        </authorList>
    </citation>
    <scope>NUCLEOTIDE SEQUENCE [LARGE SCALE GENOMIC DNA]</scope>
    <source>
        <strain evidence="6">ATCC 19365 / DSM 765 / NCIMB 8382 / VKM B-1628</strain>
    </source>
</reference>
<dbReference type="RefSeq" id="WP_014185326.1">
    <property type="nucleotide sequence ID" value="NC_016584.1"/>
</dbReference>
<sequence>MDVKELYKSKLMSVADAVKLVKSGDRVEAPFANGTPVALMNALNARTELQDITIVGGVEMWPLDVYKPDRNPNFDVTSTFLGPATRAPVNSGVMNYLPIRLGKCPEVVRRHYPIDVVMRVVSPMDEHGFFSSGVQTDHTYAICKMPTTRHIIVQVNENMPRTWGDNQLHISEIAAVVEYNQPMMELPNIPLTPEDRLIGEAIAEMIEDGSTIQLGIGGIPNAVGSFLKDKHDLGIHTEMFSDAMLDLYEMGVITGKKKTLKPEKWVGTFVLGSNRLYKFVNDNPMTELHSCEFTNNPRIISMNDKMISINTAMEVSLTGEVNSESQGCYQYSGAGGFADFIDGCWQSKGGKSFIALYSTYKDKEGNLKSRINPYMTYGAPVSAVRADVEYVVTEYGVACMHGKNIKQRAKSLISIAHPDFRDQLTFEARKARFID</sequence>
<feature type="domain" description="Acetyl-CoA hydrolase/transferase C-terminal" evidence="4">
    <location>
        <begin position="272"/>
        <end position="428"/>
    </location>
</feature>
<keyword evidence="2" id="KW-0808">Transferase</keyword>
<dbReference type="InterPro" id="IPR046433">
    <property type="entry name" value="ActCoA_hydro"/>
</dbReference>
<keyword evidence="5" id="KW-0378">Hydrolase</keyword>
<gene>
    <name evidence="5" type="ordered locus">Desor_2995</name>
</gene>
<accession>G7WGT2</accession>
<proteinExistence type="inferred from homology"/>
<dbReference type="Gene3D" id="3.30.750.70">
    <property type="entry name" value="4-hydroxybutyrate coenzyme like domains"/>
    <property type="match status" value="1"/>
</dbReference>
<dbReference type="GO" id="GO:0016787">
    <property type="term" value="F:hydrolase activity"/>
    <property type="evidence" value="ECO:0007669"/>
    <property type="project" value="UniProtKB-KW"/>
</dbReference>
<dbReference type="InterPro" id="IPR003702">
    <property type="entry name" value="ActCoA_hydro_N"/>
</dbReference>
<dbReference type="InterPro" id="IPR026888">
    <property type="entry name" value="AcetylCoA_hyd_C"/>
</dbReference>
<dbReference type="Proteomes" id="UP000006346">
    <property type="component" value="Chromosome"/>
</dbReference>
<evidence type="ECO:0000313" key="6">
    <source>
        <dbReference type="Proteomes" id="UP000006346"/>
    </source>
</evidence>
<evidence type="ECO:0000313" key="5">
    <source>
        <dbReference type="EMBL" id="AET68518.1"/>
    </source>
</evidence>
<evidence type="ECO:0000256" key="1">
    <source>
        <dbReference type="ARBA" id="ARBA00009632"/>
    </source>
</evidence>
<keyword evidence="6" id="KW-1185">Reference proteome</keyword>
<dbReference type="GO" id="GO:0006083">
    <property type="term" value="P:acetate metabolic process"/>
    <property type="evidence" value="ECO:0007669"/>
    <property type="project" value="InterPro"/>
</dbReference>
<evidence type="ECO:0000256" key="2">
    <source>
        <dbReference type="ARBA" id="ARBA00022679"/>
    </source>
</evidence>
<dbReference type="PANTHER" id="PTHR21432">
    <property type="entry name" value="ACETYL-COA HYDROLASE-RELATED"/>
    <property type="match status" value="1"/>
</dbReference>
<name>G7WGT2_DESOD</name>
<dbReference type="KEGG" id="dor:Desor_2995"/>
<dbReference type="SUPFAM" id="SSF100950">
    <property type="entry name" value="NagB/RpiA/CoA transferase-like"/>
    <property type="match status" value="2"/>
</dbReference>
<reference evidence="5 6" key="2">
    <citation type="journal article" date="2012" name="J. Bacteriol.">
        <title>Complete genome sequences of Desulfosporosinus orientis DSM765T, Desulfosporosinus youngiae DSM17734T, Desulfosporosinus meridiei DSM13257T, and Desulfosporosinus acidiphilus DSM22704T.</title>
        <authorList>
            <person name="Pester M."/>
            <person name="Brambilla E."/>
            <person name="Alazard D."/>
            <person name="Rattei T."/>
            <person name="Weinmaier T."/>
            <person name="Han J."/>
            <person name="Lucas S."/>
            <person name="Lapidus A."/>
            <person name="Cheng J.F."/>
            <person name="Goodwin L."/>
            <person name="Pitluck S."/>
            <person name="Peters L."/>
            <person name="Ovchinnikova G."/>
            <person name="Teshima H."/>
            <person name="Detter J.C."/>
            <person name="Han C.S."/>
            <person name="Tapia R."/>
            <person name="Land M.L."/>
            <person name="Hauser L."/>
            <person name="Kyrpides N.C."/>
            <person name="Ivanova N.N."/>
            <person name="Pagani I."/>
            <person name="Huntmann M."/>
            <person name="Wei C.L."/>
            <person name="Davenport K.W."/>
            <person name="Daligault H."/>
            <person name="Chain P.S."/>
            <person name="Chen A."/>
            <person name="Mavromatis K."/>
            <person name="Markowitz V."/>
            <person name="Szeto E."/>
            <person name="Mikhailova N."/>
            <person name="Pati A."/>
            <person name="Wagner M."/>
            <person name="Woyke T."/>
            <person name="Ollivier B."/>
            <person name="Klenk H.P."/>
            <person name="Spring S."/>
            <person name="Loy A."/>
        </authorList>
    </citation>
    <scope>NUCLEOTIDE SEQUENCE [LARGE SCALE GENOMIC DNA]</scope>
    <source>
        <strain evidence="6">ATCC 19365 / DSM 765 / NCIMB 8382 / VKM B-1628</strain>
    </source>
</reference>
<protein>
    <submittedName>
        <fullName evidence="5">Acetyl-CoA hydrolase</fullName>
    </submittedName>
</protein>
<evidence type="ECO:0000259" key="3">
    <source>
        <dbReference type="Pfam" id="PF02550"/>
    </source>
</evidence>
<dbReference type="Gene3D" id="3.40.1080.10">
    <property type="entry name" value="Glutaconate Coenzyme A-transferase"/>
    <property type="match status" value="1"/>
</dbReference>
<feature type="domain" description="Acetyl-CoA hydrolase/transferase N-terminal" evidence="3">
    <location>
        <begin position="9"/>
        <end position="180"/>
    </location>
</feature>
<dbReference type="InterPro" id="IPR038460">
    <property type="entry name" value="AcetylCoA_hyd_C_sf"/>
</dbReference>
<dbReference type="STRING" id="768706.Desor_2995"/>
<dbReference type="HOGENOM" id="CLU_030703_1_0_9"/>
<comment type="similarity">
    <text evidence="1">Belongs to the acetyl-CoA hydrolase/transferase family.</text>
</comment>
<dbReference type="AlphaFoldDB" id="G7WGT2"/>
<organism evidence="5 6">
    <name type="scientific">Desulfosporosinus orientis (strain ATCC 19365 / DSM 765 / NCIMB 8382 / VKM B-1628 / Singapore I)</name>
    <name type="common">Desulfotomaculum orientis</name>
    <dbReference type="NCBI Taxonomy" id="768706"/>
    <lineage>
        <taxon>Bacteria</taxon>
        <taxon>Bacillati</taxon>
        <taxon>Bacillota</taxon>
        <taxon>Clostridia</taxon>
        <taxon>Eubacteriales</taxon>
        <taxon>Desulfitobacteriaceae</taxon>
        <taxon>Desulfosporosinus</taxon>
    </lineage>
</organism>
<dbReference type="PANTHER" id="PTHR21432:SF20">
    <property type="entry name" value="ACETYL-COA HYDROLASE"/>
    <property type="match status" value="1"/>
</dbReference>
<dbReference type="EMBL" id="CP003108">
    <property type="protein sequence ID" value="AET68518.1"/>
    <property type="molecule type" value="Genomic_DNA"/>
</dbReference>
<evidence type="ECO:0000259" key="4">
    <source>
        <dbReference type="Pfam" id="PF13336"/>
    </source>
</evidence>
<dbReference type="PATRIC" id="fig|768706.3.peg.3009"/>
<dbReference type="GO" id="GO:0008775">
    <property type="term" value="F:acetate CoA-transferase activity"/>
    <property type="evidence" value="ECO:0007669"/>
    <property type="project" value="InterPro"/>
</dbReference>
<dbReference type="OrthoDB" id="9801795at2"/>
<dbReference type="Pfam" id="PF02550">
    <property type="entry name" value="AcetylCoA_hydro"/>
    <property type="match status" value="1"/>
</dbReference>
<dbReference type="eggNOG" id="COG0427">
    <property type="taxonomic scope" value="Bacteria"/>
</dbReference>
<dbReference type="InterPro" id="IPR037171">
    <property type="entry name" value="NagB/RpiA_transferase-like"/>
</dbReference>
<dbReference type="Pfam" id="PF13336">
    <property type="entry name" value="AcetylCoA_hyd_C"/>
    <property type="match status" value="1"/>
</dbReference>
<dbReference type="Gene3D" id="3.40.1080.20">
    <property type="entry name" value="Acetyl-CoA hydrolase/transferase C-terminal domain"/>
    <property type="match status" value="1"/>
</dbReference>